<evidence type="ECO:0000313" key="2">
    <source>
        <dbReference type="EMBL" id="NRF66446.1"/>
    </source>
</evidence>
<feature type="domain" description="Immunity MXAN-0049 protein" evidence="1">
    <location>
        <begin position="36"/>
        <end position="188"/>
    </location>
</feature>
<gene>
    <name evidence="2" type="ORF">HLB44_05575</name>
</gene>
<dbReference type="Pfam" id="PF07791">
    <property type="entry name" value="Imm11"/>
    <property type="match status" value="1"/>
</dbReference>
<dbReference type="Proteomes" id="UP000737171">
    <property type="component" value="Unassembled WGS sequence"/>
</dbReference>
<proteinExistence type="predicted"/>
<dbReference type="InterPro" id="IPR012433">
    <property type="entry name" value="Imm11"/>
</dbReference>
<name>A0ABX2ECS3_9BURK</name>
<reference evidence="2 3" key="1">
    <citation type="submission" date="2020-05" db="EMBL/GenBank/DDBJ databases">
        <title>Aquincola sp. isolate from soil.</title>
        <authorList>
            <person name="Han J."/>
            <person name="Kim D.-U."/>
        </authorList>
    </citation>
    <scope>NUCLEOTIDE SEQUENCE [LARGE SCALE GENOMIC DNA]</scope>
    <source>
        <strain evidence="2 3">S2</strain>
    </source>
</reference>
<accession>A0ABX2ECS3</accession>
<evidence type="ECO:0000259" key="1">
    <source>
        <dbReference type="Pfam" id="PF07791"/>
    </source>
</evidence>
<dbReference type="EMBL" id="JABRWJ010000002">
    <property type="protein sequence ID" value="NRF66446.1"/>
    <property type="molecule type" value="Genomic_DNA"/>
</dbReference>
<dbReference type="RefSeq" id="WP_173121532.1">
    <property type="nucleotide sequence ID" value="NZ_JABRWJ010000002.1"/>
</dbReference>
<keyword evidence="3" id="KW-1185">Reference proteome</keyword>
<organism evidence="2 3">
    <name type="scientific">Pseudaquabacterium terrae</name>
    <dbReference type="NCBI Taxonomy" id="2732868"/>
    <lineage>
        <taxon>Bacteria</taxon>
        <taxon>Pseudomonadati</taxon>
        <taxon>Pseudomonadota</taxon>
        <taxon>Betaproteobacteria</taxon>
        <taxon>Burkholderiales</taxon>
        <taxon>Sphaerotilaceae</taxon>
        <taxon>Pseudaquabacterium</taxon>
    </lineage>
</organism>
<protein>
    <recommendedName>
        <fullName evidence="1">Immunity MXAN-0049 protein domain-containing protein</fullName>
    </recommendedName>
</protein>
<comment type="caution">
    <text evidence="2">The sequence shown here is derived from an EMBL/GenBank/DDBJ whole genome shotgun (WGS) entry which is preliminary data.</text>
</comment>
<evidence type="ECO:0000313" key="3">
    <source>
        <dbReference type="Proteomes" id="UP000737171"/>
    </source>
</evidence>
<sequence length="193" mass="21649">MTAEYVIWKYVSVPHACVLNKLTGLEKQFRLRRGVPLQADFPDDVAFHMHPDFPNDLVLADNVLNINQSNVVSPRLRDFLAGRQLPSVEFLPLKIIDHKGRGAGNYFIVHPVDPIDCIDRSQSVFEESDLVEGAIDSMSRLVIDPARIPAGRPLFKLQAFSDITLVHRDLTAAIDQQGFSGIGWTEIANYPEK</sequence>